<dbReference type="SMART" id="SM00903">
    <property type="entry name" value="Flavin_Reduct"/>
    <property type="match status" value="1"/>
</dbReference>
<dbReference type="RefSeq" id="WP_156666957.1">
    <property type="nucleotide sequence ID" value="NZ_CACRUO010000055.1"/>
</dbReference>
<proteinExistence type="inferred from homology"/>
<dbReference type="PANTHER" id="PTHR33798:SF5">
    <property type="entry name" value="FLAVIN REDUCTASE LIKE DOMAIN-CONTAINING PROTEIN"/>
    <property type="match status" value="1"/>
</dbReference>
<evidence type="ECO:0000256" key="3">
    <source>
        <dbReference type="ARBA" id="ARBA00022643"/>
    </source>
</evidence>
<dbReference type="Pfam" id="PF01613">
    <property type="entry name" value="Flavin_Reduct"/>
    <property type="match status" value="1"/>
</dbReference>
<name>A0A6N3EP16_STASI</name>
<dbReference type="AlphaFoldDB" id="A0A6N3EP16"/>
<evidence type="ECO:0000256" key="4">
    <source>
        <dbReference type="ARBA" id="ARBA00038054"/>
    </source>
</evidence>
<protein>
    <submittedName>
        <fullName evidence="6">Flavoredoxin</fullName>
    </submittedName>
</protein>
<dbReference type="GO" id="GO:0010181">
    <property type="term" value="F:FMN binding"/>
    <property type="evidence" value="ECO:0007669"/>
    <property type="project" value="InterPro"/>
</dbReference>
<dbReference type="SUPFAM" id="SSF50475">
    <property type="entry name" value="FMN-binding split barrel"/>
    <property type="match status" value="1"/>
</dbReference>
<sequence length="204" mass="22711">MSIYINPKDLETGNMYKMLIGTVTPRPIAFVTSQDEKGNVNAAPFAFFNVVCPEPPMLMISVGKDNGELKDTSANILSTKEFVVHIVDEDIVKDVVKTGDNYGADVNELDMTDLTTTDSKVVNVPSVKEAKVRYECELVHHLELGDEQKGTDMLVGQVKSIYIDDEIYDVDKAYVDVEKLNPITRVVGNHYVRIGEPVEDLLDK</sequence>
<dbReference type="InterPro" id="IPR002563">
    <property type="entry name" value="Flavin_Rdtase-like_dom"/>
</dbReference>
<dbReference type="InterPro" id="IPR012349">
    <property type="entry name" value="Split_barrel_FMN-bd"/>
</dbReference>
<evidence type="ECO:0000259" key="5">
    <source>
        <dbReference type="SMART" id="SM00903"/>
    </source>
</evidence>
<reference evidence="6" key="1">
    <citation type="submission" date="2019-11" db="EMBL/GenBank/DDBJ databases">
        <authorList>
            <person name="Feng L."/>
        </authorList>
    </citation>
    <scope>NUCLEOTIDE SEQUENCE</scope>
    <source>
        <strain evidence="6">SsimulansLFYP27</strain>
    </source>
</reference>
<accession>A0A6N3EP16</accession>
<evidence type="ECO:0000256" key="2">
    <source>
        <dbReference type="ARBA" id="ARBA00022630"/>
    </source>
</evidence>
<feature type="domain" description="Flavin reductase like" evidence="5">
    <location>
        <begin position="21"/>
        <end position="176"/>
    </location>
</feature>
<dbReference type="PANTHER" id="PTHR33798">
    <property type="entry name" value="FLAVOPROTEIN OXYGENASE"/>
    <property type="match status" value="1"/>
</dbReference>
<comment type="similarity">
    <text evidence="4">Belongs to the flavoredoxin family.</text>
</comment>
<evidence type="ECO:0000313" key="6">
    <source>
        <dbReference type="EMBL" id="VYU42732.1"/>
    </source>
</evidence>
<comment type="cofactor">
    <cofactor evidence="1">
        <name>FMN</name>
        <dbReference type="ChEBI" id="CHEBI:58210"/>
    </cofactor>
</comment>
<keyword evidence="2" id="KW-0285">Flavoprotein</keyword>
<dbReference type="GO" id="GO:0016646">
    <property type="term" value="F:oxidoreductase activity, acting on the CH-NH group of donors, NAD or NADP as acceptor"/>
    <property type="evidence" value="ECO:0007669"/>
    <property type="project" value="UniProtKB-ARBA"/>
</dbReference>
<evidence type="ECO:0000256" key="1">
    <source>
        <dbReference type="ARBA" id="ARBA00001917"/>
    </source>
</evidence>
<organism evidence="6">
    <name type="scientific">Staphylococcus simulans</name>
    <dbReference type="NCBI Taxonomy" id="1286"/>
    <lineage>
        <taxon>Bacteria</taxon>
        <taxon>Bacillati</taxon>
        <taxon>Bacillota</taxon>
        <taxon>Bacilli</taxon>
        <taxon>Bacillales</taxon>
        <taxon>Staphylococcaceae</taxon>
        <taxon>Staphylococcus</taxon>
    </lineage>
</organism>
<keyword evidence="3" id="KW-0288">FMN</keyword>
<dbReference type="EMBL" id="CACRUO010000055">
    <property type="protein sequence ID" value="VYU42732.1"/>
    <property type="molecule type" value="Genomic_DNA"/>
</dbReference>
<dbReference type="Gene3D" id="2.30.110.10">
    <property type="entry name" value="Electron Transport, Fmn-binding Protein, Chain A"/>
    <property type="match status" value="1"/>
</dbReference>
<gene>
    <name evidence="6" type="primary">flr</name>
    <name evidence="6" type="ORF">SSLFYP27_02216</name>
</gene>